<dbReference type="PANTHER" id="PTHR31001">
    <property type="entry name" value="UNCHARACTERIZED TRANSCRIPTIONAL REGULATORY PROTEIN"/>
    <property type="match status" value="1"/>
</dbReference>
<dbReference type="Gene3D" id="4.10.240.10">
    <property type="entry name" value="Zn(2)-C6 fungal-type DNA-binding domain"/>
    <property type="match status" value="1"/>
</dbReference>
<dbReference type="InterPro" id="IPR036864">
    <property type="entry name" value="Zn2-C6_fun-type_DNA-bd_sf"/>
</dbReference>
<evidence type="ECO:0000256" key="1">
    <source>
        <dbReference type="ARBA" id="ARBA00004123"/>
    </source>
</evidence>
<keyword evidence="2" id="KW-0479">Metal-binding</keyword>
<keyword evidence="3" id="KW-0539">Nucleus</keyword>
<keyword evidence="7" id="KW-1185">Reference proteome</keyword>
<evidence type="ECO:0000313" key="7">
    <source>
        <dbReference type="Proteomes" id="UP001175261"/>
    </source>
</evidence>
<dbReference type="AlphaFoldDB" id="A0AA39GQP1"/>
<dbReference type="Pfam" id="PF04082">
    <property type="entry name" value="Fungal_trans"/>
    <property type="match status" value="1"/>
</dbReference>
<dbReference type="PROSITE" id="PS50048">
    <property type="entry name" value="ZN2_CY6_FUNGAL_2"/>
    <property type="match status" value="1"/>
</dbReference>
<dbReference type="PROSITE" id="PS00463">
    <property type="entry name" value="ZN2_CY6_FUNGAL_1"/>
    <property type="match status" value="1"/>
</dbReference>
<gene>
    <name evidence="6" type="ORF">NLU13_1291</name>
</gene>
<dbReference type="Pfam" id="PF00172">
    <property type="entry name" value="Zn_clus"/>
    <property type="match status" value="1"/>
</dbReference>
<dbReference type="SMART" id="SM00906">
    <property type="entry name" value="Fungal_trans"/>
    <property type="match status" value="1"/>
</dbReference>
<feature type="compositionally biased region" description="Polar residues" evidence="4">
    <location>
        <begin position="99"/>
        <end position="122"/>
    </location>
</feature>
<dbReference type="GO" id="GO:0006351">
    <property type="term" value="P:DNA-templated transcription"/>
    <property type="evidence" value="ECO:0007669"/>
    <property type="project" value="InterPro"/>
</dbReference>
<dbReference type="GO" id="GO:0005634">
    <property type="term" value="C:nucleus"/>
    <property type="evidence" value="ECO:0007669"/>
    <property type="project" value="UniProtKB-SubCell"/>
</dbReference>
<organism evidence="6 7">
    <name type="scientific">Sarocladium strictum</name>
    <name type="common">Black bundle disease fungus</name>
    <name type="synonym">Acremonium strictum</name>
    <dbReference type="NCBI Taxonomy" id="5046"/>
    <lineage>
        <taxon>Eukaryota</taxon>
        <taxon>Fungi</taxon>
        <taxon>Dikarya</taxon>
        <taxon>Ascomycota</taxon>
        <taxon>Pezizomycotina</taxon>
        <taxon>Sordariomycetes</taxon>
        <taxon>Hypocreomycetidae</taxon>
        <taxon>Hypocreales</taxon>
        <taxon>Sarocladiaceae</taxon>
        <taxon>Sarocladium</taxon>
    </lineage>
</organism>
<protein>
    <recommendedName>
        <fullName evidence="5">Zn(2)-C6 fungal-type domain-containing protein</fullName>
    </recommendedName>
</protein>
<feature type="domain" description="Zn(2)-C6 fungal-type" evidence="5">
    <location>
        <begin position="38"/>
        <end position="67"/>
    </location>
</feature>
<dbReference type="GO" id="GO:0008270">
    <property type="term" value="F:zinc ion binding"/>
    <property type="evidence" value="ECO:0007669"/>
    <property type="project" value="InterPro"/>
</dbReference>
<evidence type="ECO:0000313" key="6">
    <source>
        <dbReference type="EMBL" id="KAK0391792.1"/>
    </source>
</evidence>
<dbReference type="EMBL" id="JAPDFR010000001">
    <property type="protein sequence ID" value="KAK0391792.1"/>
    <property type="molecule type" value="Genomic_DNA"/>
</dbReference>
<dbReference type="GO" id="GO:0000981">
    <property type="term" value="F:DNA-binding transcription factor activity, RNA polymerase II-specific"/>
    <property type="evidence" value="ECO:0007669"/>
    <property type="project" value="InterPro"/>
</dbReference>
<reference evidence="6" key="1">
    <citation type="submission" date="2022-10" db="EMBL/GenBank/DDBJ databases">
        <title>Determination and structural analysis of whole genome sequence of Sarocladium strictum F4-1.</title>
        <authorList>
            <person name="Hu L."/>
            <person name="Jiang Y."/>
        </authorList>
    </citation>
    <scope>NUCLEOTIDE SEQUENCE</scope>
    <source>
        <strain evidence="6">F4-1</strain>
    </source>
</reference>
<feature type="region of interest" description="Disordered" evidence="4">
    <location>
        <begin position="1"/>
        <end position="32"/>
    </location>
</feature>
<dbReference type="PANTHER" id="PTHR31001:SF85">
    <property type="entry name" value="ZN(II)2CYS6 TRANSCRIPTION FACTOR (EUROFUNG)"/>
    <property type="match status" value="1"/>
</dbReference>
<evidence type="ECO:0000256" key="3">
    <source>
        <dbReference type="ARBA" id="ARBA00023242"/>
    </source>
</evidence>
<sequence length="699" mass="78816">MSDRGHQVRTSLTASASSPPAPPSCGNSAQSRRQAERSCVTCHRRKVRCDKRLPCAACARGGRECKYEAGTDKPRRRRPRQTTIADVVSRVDDLERSMVNPSANISTPSSQRGALRPNSNTRRFPDAAQGTPLSNYASNAVESESANEVLVQNGPTSQYVDEGVISRMIEADRDRNSLLSSPQDGPPNPYDSSAFSLMGILSHPSAFKDEPLEVVSKTAGMKLWQIFEQNIDPFVKVVHVPTAEVQVFTAIHRPESASKDKMALLYAVYFAAVTSMDADDVVKMLGIDQVTALSRIRTQFQKALAEADAVEHPTVTLLQGLAIYLHIIPSWNSSRGSWILNGLALRLALSIGLHTDGSKLGLSPFEAEVRRRVWWHLYARDFRALEDHGINPQLHLPMSTTRLPLNIEDSDIWPDMTEPPVERQVFTRMTFQVVNTEVSHAFHKTLYPSDAVFEPGERMALRDEAFRRLHARLDPLFKSCQPVVPLQKFCLSIGSAIAHKMDLVTRQRVANLETPDDRDSFATEENLDAACTALEKNIEIWHDELMRPHKWSQRVHPQYFLVLYVLWHLCTRPDSPQADRAWEVVDAMFRVEQQRLTHAFGGRSLKRVVLERLRKKAEAVRTSVMADRNESKEAENPETMNEMRADDLNFDIGDLPNRGTMDDQFNSDWFDLPDGMAVPNWNTLVSDLRGNDFNYSVMF</sequence>
<dbReference type="InterPro" id="IPR050613">
    <property type="entry name" value="Sec_Metabolite_Reg"/>
</dbReference>
<dbReference type="CDD" id="cd12148">
    <property type="entry name" value="fungal_TF_MHR"/>
    <property type="match status" value="1"/>
</dbReference>
<feature type="region of interest" description="Disordered" evidence="4">
    <location>
        <begin position="96"/>
        <end position="134"/>
    </location>
</feature>
<dbReference type="CDD" id="cd00067">
    <property type="entry name" value="GAL4"/>
    <property type="match status" value="1"/>
</dbReference>
<dbReference type="InterPro" id="IPR007219">
    <property type="entry name" value="XnlR_reg_dom"/>
</dbReference>
<comment type="subcellular location">
    <subcellularLocation>
        <location evidence="1">Nucleus</location>
    </subcellularLocation>
</comment>
<comment type="caution">
    <text evidence="6">The sequence shown here is derived from an EMBL/GenBank/DDBJ whole genome shotgun (WGS) entry which is preliminary data.</text>
</comment>
<proteinExistence type="predicted"/>
<dbReference type="SUPFAM" id="SSF57701">
    <property type="entry name" value="Zn2/Cys6 DNA-binding domain"/>
    <property type="match status" value="1"/>
</dbReference>
<dbReference type="Proteomes" id="UP001175261">
    <property type="component" value="Unassembled WGS sequence"/>
</dbReference>
<evidence type="ECO:0000259" key="5">
    <source>
        <dbReference type="PROSITE" id="PS50048"/>
    </source>
</evidence>
<dbReference type="SMART" id="SM00066">
    <property type="entry name" value="GAL4"/>
    <property type="match status" value="1"/>
</dbReference>
<name>A0AA39GQP1_SARSR</name>
<evidence type="ECO:0000256" key="4">
    <source>
        <dbReference type="SAM" id="MobiDB-lite"/>
    </source>
</evidence>
<evidence type="ECO:0000256" key="2">
    <source>
        <dbReference type="ARBA" id="ARBA00022723"/>
    </source>
</evidence>
<accession>A0AA39GQP1</accession>
<dbReference type="InterPro" id="IPR001138">
    <property type="entry name" value="Zn2Cys6_DnaBD"/>
</dbReference>
<dbReference type="GO" id="GO:0003677">
    <property type="term" value="F:DNA binding"/>
    <property type="evidence" value="ECO:0007669"/>
    <property type="project" value="InterPro"/>
</dbReference>